<dbReference type="EC" id="3.4.22.61" evidence="14"/>
<sequence length="531" mass="59395">MDFQRLLLDIGNSLSKDEVKAMAFLCADLLGRNPMSVESASDLFSRLADQDLLSSDQPHLLTELLVTIQRTRLVRYLNLPDPQSATGNISPFRKLLYNLSEEITDDDLKQIKFLLNKTLPRRKLEENVTTLDVFVEMEHMDLLSDTNLNKLETIIQSVCPMLKEKINEFKALQERQFIIAQETGQPEGNQFLHHGITASGHMPALQPSAKNFRHYSCTSMDECEALPQQLSALGLETSNSASLSVRSDALEIQLQGENENITRREMVESANTNSEDLESYCMTSRKRGVCVIINNYEFIKLKKREGTNLDKESLRDVFMWLGFKVEIHNDCSSTDMRSLLRELGRRDHSQMDGVVCCILSHGKEGCVYGADDLPVTFTELCKPLNGLSCPSLADKPKLFFVQACQGTSEQQAVYIESDDHTGTLCSDAVALTESIPADADFLFAMSTVPSFVSYRDTKNGSWFIQSLCQNLVQMVDRGCDLVSILTKVNADVSKKTDSAGIKKQMPQPAFTLRKKVVFPLPTASPPRLPPA</sequence>
<keyword evidence="10" id="KW-0788">Thiol protease</keyword>
<evidence type="ECO:0000256" key="11">
    <source>
        <dbReference type="ARBA" id="ARBA00023145"/>
    </source>
</evidence>
<dbReference type="InterPro" id="IPR001875">
    <property type="entry name" value="DED_dom"/>
</dbReference>
<dbReference type="FunFam" id="3.40.50.1460:FF:000008">
    <property type="entry name" value="caspase-8 isoform X1"/>
    <property type="match status" value="1"/>
</dbReference>
<keyword evidence="8" id="KW-0677">Repeat</keyword>
<reference evidence="20" key="3">
    <citation type="submission" date="2025-09" db="UniProtKB">
        <authorList>
            <consortium name="Ensembl"/>
        </authorList>
    </citation>
    <scope>IDENTIFICATION</scope>
</reference>
<evidence type="ECO:0000256" key="12">
    <source>
        <dbReference type="ARBA" id="ARBA00023242"/>
    </source>
</evidence>
<dbReference type="GO" id="GO:0006508">
    <property type="term" value="P:proteolysis"/>
    <property type="evidence" value="ECO:0007669"/>
    <property type="project" value="UniProtKB-KW"/>
</dbReference>
<keyword evidence="21" id="KW-1185">Reference proteome</keyword>
<evidence type="ECO:0000256" key="15">
    <source>
        <dbReference type="ARBA" id="ARBA00068172"/>
    </source>
</evidence>
<dbReference type="InterPro" id="IPR011600">
    <property type="entry name" value="Pept_C14_caspase"/>
</dbReference>
<dbReference type="GO" id="GO:0006915">
    <property type="term" value="P:apoptotic process"/>
    <property type="evidence" value="ECO:0007669"/>
    <property type="project" value="UniProtKB-KW"/>
</dbReference>
<evidence type="ECO:0000256" key="16">
    <source>
        <dbReference type="RuleBase" id="RU003971"/>
    </source>
</evidence>
<keyword evidence="5" id="KW-0597">Phosphoprotein</keyword>
<feature type="domain" description="DED" evidence="17">
    <location>
        <begin position="2"/>
        <end position="79"/>
    </location>
</feature>
<comment type="catalytic activity">
    <reaction evidence="13">
        <text>Strict requirement for Asp at position P1 and has a preferred cleavage sequence of (Leu/Asp/Val)-Glu-Thr-Asp-|-(Gly/Ser/Ala).</text>
        <dbReference type="EC" id="3.4.22.61"/>
    </reaction>
</comment>
<dbReference type="FunFam" id="1.10.533.10:FF:000016">
    <property type="entry name" value="CASP8 and FADD-like apoptosis regulator"/>
    <property type="match status" value="1"/>
</dbReference>
<dbReference type="InterPro" id="IPR011029">
    <property type="entry name" value="DEATH-like_dom_sf"/>
</dbReference>
<dbReference type="GO" id="GO:0004197">
    <property type="term" value="F:cysteine-type endopeptidase activity"/>
    <property type="evidence" value="ECO:0007669"/>
    <property type="project" value="InterPro"/>
</dbReference>
<evidence type="ECO:0000256" key="4">
    <source>
        <dbReference type="ARBA" id="ARBA00022490"/>
    </source>
</evidence>
<dbReference type="PANTHER" id="PTHR48169:SF7">
    <property type="entry name" value="CASPASE 10"/>
    <property type="match status" value="1"/>
</dbReference>
<dbReference type="GO" id="GO:0051604">
    <property type="term" value="P:protein maturation"/>
    <property type="evidence" value="ECO:0007669"/>
    <property type="project" value="UniProtKB-ARBA"/>
</dbReference>
<dbReference type="RefSeq" id="XP_026233048.1">
    <property type="nucleotide sequence ID" value="XM_026377263.1"/>
</dbReference>
<evidence type="ECO:0000256" key="10">
    <source>
        <dbReference type="ARBA" id="ARBA00022807"/>
    </source>
</evidence>
<dbReference type="InParanoid" id="A0A3Q1IIS5"/>
<dbReference type="GeneID" id="113173735"/>
<keyword evidence="4" id="KW-0963">Cytoplasm</keyword>
<dbReference type="OMA" id="HTEARRC"/>
<dbReference type="CDD" id="cd08334">
    <property type="entry name" value="DED_Caspase_8_10_r2"/>
    <property type="match status" value="1"/>
</dbReference>
<dbReference type="SMART" id="SM00031">
    <property type="entry name" value="DED"/>
    <property type="match status" value="2"/>
</dbReference>
<feature type="domain" description="Caspase family p20" evidence="19">
    <location>
        <begin position="286"/>
        <end position="408"/>
    </location>
</feature>
<dbReference type="AlphaFoldDB" id="A0A3Q1IIS5"/>
<dbReference type="InterPro" id="IPR029030">
    <property type="entry name" value="Caspase-like_dom_sf"/>
</dbReference>
<dbReference type="PROSITE" id="PS50208">
    <property type="entry name" value="CASPASE_P20"/>
    <property type="match status" value="1"/>
</dbReference>
<feature type="domain" description="DED" evidence="17">
    <location>
        <begin position="91"/>
        <end position="158"/>
    </location>
</feature>
<dbReference type="Ensembl" id="ENSATET00000021988.3">
    <property type="protein sequence ID" value="ENSATEP00000021627.1"/>
    <property type="gene ID" value="ENSATEG00000015020.3"/>
</dbReference>
<accession>A0A3Q1IIS5</accession>
<dbReference type="SMART" id="SM00115">
    <property type="entry name" value="CASc"/>
    <property type="match status" value="1"/>
</dbReference>
<comment type="similarity">
    <text evidence="3 16">Belongs to the peptidase C14A family.</text>
</comment>
<evidence type="ECO:0000256" key="9">
    <source>
        <dbReference type="ARBA" id="ARBA00022801"/>
    </source>
</evidence>
<dbReference type="InterPro" id="IPR001309">
    <property type="entry name" value="Pept_C14_p20"/>
</dbReference>
<evidence type="ECO:0000256" key="13">
    <source>
        <dbReference type="ARBA" id="ARBA00051626"/>
    </source>
</evidence>
<dbReference type="GO" id="GO:0005886">
    <property type="term" value="C:plasma membrane"/>
    <property type="evidence" value="ECO:0007669"/>
    <property type="project" value="UniProtKB-ARBA"/>
</dbReference>
<keyword evidence="9" id="KW-0378">Hydrolase</keyword>
<keyword evidence="6" id="KW-0645">Protease</keyword>
<dbReference type="InterPro" id="IPR033139">
    <property type="entry name" value="Caspase_cys_AS"/>
</dbReference>
<dbReference type="SUPFAM" id="SSF52129">
    <property type="entry name" value="Caspase-like"/>
    <property type="match status" value="1"/>
</dbReference>
<gene>
    <name evidence="20" type="primary">CASP10</name>
</gene>
<keyword evidence="7" id="KW-0053">Apoptosis</keyword>
<dbReference type="Gene3D" id="3.40.50.1460">
    <property type="match status" value="1"/>
</dbReference>
<dbReference type="Pfam" id="PF01335">
    <property type="entry name" value="DED"/>
    <property type="match status" value="2"/>
</dbReference>
<keyword evidence="11" id="KW-0865">Zymogen</keyword>
<reference evidence="20" key="2">
    <citation type="submission" date="2025-08" db="UniProtKB">
        <authorList>
            <consortium name="Ensembl"/>
        </authorList>
    </citation>
    <scope>IDENTIFICATION</scope>
</reference>
<evidence type="ECO:0000256" key="3">
    <source>
        <dbReference type="ARBA" id="ARBA00010134"/>
    </source>
</evidence>
<dbReference type="InterPro" id="IPR002138">
    <property type="entry name" value="Pept_C14_p10"/>
</dbReference>
<evidence type="ECO:0000259" key="18">
    <source>
        <dbReference type="PROSITE" id="PS50207"/>
    </source>
</evidence>
<evidence type="ECO:0000256" key="8">
    <source>
        <dbReference type="ARBA" id="ARBA00022737"/>
    </source>
</evidence>
<dbReference type="CDD" id="cd00032">
    <property type="entry name" value="CASc"/>
    <property type="match status" value="1"/>
</dbReference>
<evidence type="ECO:0000256" key="5">
    <source>
        <dbReference type="ARBA" id="ARBA00022553"/>
    </source>
</evidence>
<dbReference type="InterPro" id="IPR015917">
    <property type="entry name" value="Pept_C14A"/>
</dbReference>
<dbReference type="Pfam" id="PF00656">
    <property type="entry name" value="Peptidase_C14"/>
    <property type="match status" value="1"/>
</dbReference>
<evidence type="ECO:0000256" key="1">
    <source>
        <dbReference type="ARBA" id="ARBA00004123"/>
    </source>
</evidence>
<proteinExistence type="inferred from homology"/>
<evidence type="ECO:0000259" key="17">
    <source>
        <dbReference type="PROSITE" id="PS50168"/>
    </source>
</evidence>
<dbReference type="GO" id="GO:0005634">
    <property type="term" value="C:nucleus"/>
    <property type="evidence" value="ECO:0007669"/>
    <property type="project" value="UniProtKB-SubCell"/>
</dbReference>
<dbReference type="STRING" id="64144.ENSATEP00000021627"/>
<dbReference type="GO" id="GO:0043065">
    <property type="term" value="P:positive regulation of apoptotic process"/>
    <property type="evidence" value="ECO:0007669"/>
    <property type="project" value="UniProtKB-ARBA"/>
</dbReference>
<name>A0A3Q1IIS5_ANATE</name>
<dbReference type="GO" id="GO:0032991">
    <property type="term" value="C:protein-containing complex"/>
    <property type="evidence" value="ECO:0007669"/>
    <property type="project" value="UniProtKB-ARBA"/>
</dbReference>
<dbReference type="GO" id="GO:0005737">
    <property type="term" value="C:cytoplasm"/>
    <property type="evidence" value="ECO:0007669"/>
    <property type="project" value="UniProtKB-SubCell"/>
</dbReference>
<dbReference type="GeneTree" id="ENSGT00940000160994"/>
<evidence type="ECO:0000313" key="21">
    <source>
        <dbReference type="Proteomes" id="UP000265040"/>
    </source>
</evidence>
<comment type="subcellular location">
    <subcellularLocation>
        <location evidence="2">Cytoplasm</location>
    </subcellularLocation>
    <subcellularLocation>
        <location evidence="1">Nucleus</location>
    </subcellularLocation>
</comment>
<dbReference type="PANTHER" id="PTHR48169">
    <property type="entry name" value="DED DOMAIN-CONTAINING PROTEIN"/>
    <property type="match status" value="1"/>
</dbReference>
<dbReference type="PRINTS" id="PR00376">
    <property type="entry name" value="IL1BCENZYME"/>
</dbReference>
<evidence type="ECO:0000313" key="20">
    <source>
        <dbReference type="Ensembl" id="ENSATEP00000021627.1"/>
    </source>
</evidence>
<reference evidence="20" key="1">
    <citation type="submission" date="2021-04" db="EMBL/GenBank/DDBJ databases">
        <authorList>
            <consortium name="Wellcome Sanger Institute Data Sharing"/>
        </authorList>
    </citation>
    <scope>NUCLEOTIDE SEQUENCE [LARGE SCALE GENOMIC DNA]</scope>
</reference>
<protein>
    <recommendedName>
        <fullName evidence="15">Caspase-8</fullName>
        <ecNumber evidence="14">3.4.22.61</ecNumber>
    </recommendedName>
</protein>
<feature type="domain" description="Caspase family p10" evidence="18">
    <location>
        <begin position="431"/>
        <end position="518"/>
    </location>
</feature>
<dbReference type="PROSITE" id="PS50207">
    <property type="entry name" value="CASPASE_P10"/>
    <property type="match status" value="1"/>
</dbReference>
<evidence type="ECO:0000256" key="6">
    <source>
        <dbReference type="ARBA" id="ARBA00022670"/>
    </source>
</evidence>
<keyword evidence="12" id="KW-0539">Nucleus</keyword>
<dbReference type="Gene3D" id="1.10.533.10">
    <property type="entry name" value="Death Domain, Fas"/>
    <property type="match status" value="2"/>
</dbReference>
<dbReference type="Proteomes" id="UP000265040">
    <property type="component" value="Chromosome 21"/>
</dbReference>
<evidence type="ECO:0000259" key="19">
    <source>
        <dbReference type="PROSITE" id="PS50208"/>
    </source>
</evidence>
<evidence type="ECO:0000256" key="2">
    <source>
        <dbReference type="ARBA" id="ARBA00004496"/>
    </source>
</evidence>
<evidence type="ECO:0000256" key="14">
    <source>
        <dbReference type="ARBA" id="ARBA00066479"/>
    </source>
</evidence>
<evidence type="ECO:0000256" key="7">
    <source>
        <dbReference type="ARBA" id="ARBA00022703"/>
    </source>
</evidence>
<dbReference type="CDD" id="cd08792">
    <property type="entry name" value="DED_Caspase_8_10_r1"/>
    <property type="match status" value="1"/>
</dbReference>
<dbReference type="PROSITE" id="PS50168">
    <property type="entry name" value="DED"/>
    <property type="match status" value="2"/>
</dbReference>
<dbReference type="SUPFAM" id="SSF47986">
    <property type="entry name" value="DEATH domain"/>
    <property type="match status" value="2"/>
</dbReference>
<dbReference type="PROSITE" id="PS01122">
    <property type="entry name" value="CASPASE_CYS"/>
    <property type="match status" value="1"/>
</dbReference>
<organism evidence="20 21">
    <name type="scientific">Anabas testudineus</name>
    <name type="common">Climbing perch</name>
    <name type="synonym">Anthias testudineus</name>
    <dbReference type="NCBI Taxonomy" id="64144"/>
    <lineage>
        <taxon>Eukaryota</taxon>
        <taxon>Metazoa</taxon>
        <taxon>Chordata</taxon>
        <taxon>Craniata</taxon>
        <taxon>Vertebrata</taxon>
        <taxon>Euteleostomi</taxon>
        <taxon>Actinopterygii</taxon>
        <taxon>Neopterygii</taxon>
        <taxon>Teleostei</taxon>
        <taxon>Neoteleostei</taxon>
        <taxon>Acanthomorphata</taxon>
        <taxon>Anabantaria</taxon>
        <taxon>Anabantiformes</taxon>
        <taxon>Anabantoidei</taxon>
        <taxon>Anabantidae</taxon>
        <taxon>Anabas</taxon>
    </lineage>
</organism>